<keyword evidence="1" id="KW-0812">Transmembrane</keyword>
<dbReference type="InterPro" id="IPR018666">
    <property type="entry name" value="DUF2125"/>
</dbReference>
<accession>A0ABN1F493</accession>
<comment type="caution">
    <text evidence="2">The sequence shown here is derived from an EMBL/GenBank/DDBJ whole genome shotgun (WGS) entry which is preliminary data.</text>
</comment>
<protein>
    <recommendedName>
        <fullName evidence="4">DUF2125 domain-containing protein</fullName>
    </recommendedName>
</protein>
<keyword evidence="3" id="KW-1185">Reference proteome</keyword>
<dbReference type="RefSeq" id="WP_166935205.1">
    <property type="nucleotide sequence ID" value="NZ_BAAADD010000009.1"/>
</dbReference>
<evidence type="ECO:0000313" key="2">
    <source>
        <dbReference type="EMBL" id="GAA0581955.1"/>
    </source>
</evidence>
<evidence type="ECO:0000313" key="3">
    <source>
        <dbReference type="Proteomes" id="UP001499951"/>
    </source>
</evidence>
<keyword evidence="1" id="KW-0472">Membrane</keyword>
<proteinExistence type="predicted"/>
<keyword evidence="1" id="KW-1133">Transmembrane helix</keyword>
<reference evidence="2 3" key="1">
    <citation type="journal article" date="2019" name="Int. J. Syst. Evol. Microbiol.">
        <title>The Global Catalogue of Microorganisms (GCM) 10K type strain sequencing project: providing services to taxonomists for standard genome sequencing and annotation.</title>
        <authorList>
            <consortium name="The Broad Institute Genomics Platform"/>
            <consortium name="The Broad Institute Genome Sequencing Center for Infectious Disease"/>
            <person name="Wu L."/>
            <person name="Ma J."/>
        </authorList>
    </citation>
    <scope>NUCLEOTIDE SEQUENCE [LARGE SCALE GENOMIC DNA]</scope>
    <source>
        <strain evidence="2 3">JCM 15089</strain>
    </source>
</reference>
<name>A0ABN1F493_9PROT</name>
<evidence type="ECO:0000256" key="1">
    <source>
        <dbReference type="SAM" id="Phobius"/>
    </source>
</evidence>
<organism evidence="2 3">
    <name type="scientific">Rhizomicrobium electricum</name>
    <dbReference type="NCBI Taxonomy" id="480070"/>
    <lineage>
        <taxon>Bacteria</taxon>
        <taxon>Pseudomonadati</taxon>
        <taxon>Pseudomonadota</taxon>
        <taxon>Alphaproteobacteria</taxon>
        <taxon>Micropepsales</taxon>
        <taxon>Micropepsaceae</taxon>
        <taxon>Rhizomicrobium</taxon>
    </lineage>
</organism>
<evidence type="ECO:0008006" key="4">
    <source>
        <dbReference type="Google" id="ProtNLM"/>
    </source>
</evidence>
<dbReference type="EMBL" id="BAAADD010000009">
    <property type="protein sequence ID" value="GAA0581955.1"/>
    <property type="molecule type" value="Genomic_DNA"/>
</dbReference>
<sequence>MKYSSRFFLYAPLGVFLILCVAAGVHWWAMASSLSRRLDAVNGHQAMPGVTVSFAAKKIGGFPFSLDTEFTGFAVSVATPDGPTRWRSEKFAMHALTYGRDETIFEAAGKQQLRWGQGHRLDFAVGALRASAILRQGALDRFDLDLIGFGSKAFVAQRLQLHARKEAATVQMFVTADGLTNCRRNAIRTAATVAKAEAFARLQRAEASWTDAVAGWRAAGGIVPTDKPNPLSDIAAEDLLNPSALANAACGA</sequence>
<gene>
    <name evidence="2" type="ORF">GCM10008942_33580</name>
</gene>
<dbReference type="Pfam" id="PF09898">
    <property type="entry name" value="DUF2125"/>
    <property type="match status" value="1"/>
</dbReference>
<feature type="transmembrane region" description="Helical" evidence="1">
    <location>
        <begin position="7"/>
        <end position="29"/>
    </location>
</feature>
<dbReference type="Proteomes" id="UP001499951">
    <property type="component" value="Unassembled WGS sequence"/>
</dbReference>